<evidence type="ECO:0000256" key="2">
    <source>
        <dbReference type="ARBA" id="ARBA00022692"/>
    </source>
</evidence>
<keyword evidence="1 7" id="KW-1003">Cell membrane</keyword>
<protein>
    <recommendedName>
        <fullName evidence="7">Flagellar protein</fullName>
    </recommendedName>
</protein>
<comment type="subcellular location">
    <subcellularLocation>
        <location evidence="7">Cell membrane</location>
    </subcellularLocation>
    <subcellularLocation>
        <location evidence="7">Bacterial flagellum basal body</location>
    </subcellularLocation>
</comment>
<feature type="transmembrane region" description="Helical" evidence="7">
    <location>
        <begin position="47"/>
        <end position="66"/>
    </location>
</feature>
<dbReference type="AlphaFoldDB" id="A0A2G6E043"/>
<evidence type="ECO:0000313" key="8">
    <source>
        <dbReference type="EMBL" id="PID55473.1"/>
    </source>
</evidence>
<dbReference type="GO" id="GO:0009425">
    <property type="term" value="C:bacterial-type flagellum basal body"/>
    <property type="evidence" value="ECO:0007669"/>
    <property type="project" value="UniProtKB-SubCell"/>
</dbReference>
<reference evidence="8 9" key="1">
    <citation type="submission" date="2017-10" db="EMBL/GenBank/DDBJ databases">
        <title>Novel microbial diversity and functional potential in the marine mammal oral microbiome.</title>
        <authorList>
            <person name="Dudek N.K."/>
            <person name="Sun C.L."/>
            <person name="Burstein D."/>
            <person name="Kantor R.S."/>
            <person name="Aliaga Goltsman D.S."/>
            <person name="Bik E.M."/>
            <person name="Thomas B.C."/>
            <person name="Banfield J.F."/>
            <person name="Relman D.A."/>
        </authorList>
    </citation>
    <scope>NUCLEOTIDE SEQUENCE [LARGE SCALE GENOMIC DNA]</scope>
    <source>
        <strain evidence="8">DOLZORAL124_49_17</strain>
    </source>
</reference>
<name>A0A2G6E043_9BACT</name>
<organism evidence="8 9">
    <name type="scientific">candidate division KSB3 bacterium</name>
    <dbReference type="NCBI Taxonomy" id="2044937"/>
    <lineage>
        <taxon>Bacteria</taxon>
        <taxon>candidate division KSB3</taxon>
    </lineage>
</organism>
<comment type="caution">
    <text evidence="8">The sequence shown here is derived from an EMBL/GenBank/DDBJ whole genome shotgun (WGS) entry which is preliminary data.</text>
</comment>
<evidence type="ECO:0000256" key="6">
    <source>
        <dbReference type="ARBA" id="ARBA00037937"/>
    </source>
</evidence>
<keyword evidence="3 7" id="KW-1133">Transmembrane helix</keyword>
<accession>A0A2G6E043</accession>
<keyword evidence="5 7" id="KW-0975">Bacterial flagellum</keyword>
<dbReference type="EMBL" id="PDPS01000097">
    <property type="protein sequence ID" value="PID55473.1"/>
    <property type="molecule type" value="Genomic_DNA"/>
</dbReference>
<evidence type="ECO:0000256" key="7">
    <source>
        <dbReference type="RuleBase" id="RU362064"/>
    </source>
</evidence>
<evidence type="ECO:0000256" key="3">
    <source>
        <dbReference type="ARBA" id="ARBA00022989"/>
    </source>
</evidence>
<keyword evidence="4 7" id="KW-0472">Membrane</keyword>
<evidence type="ECO:0000256" key="1">
    <source>
        <dbReference type="ARBA" id="ARBA00022475"/>
    </source>
</evidence>
<comment type="similarity">
    <text evidence="6 7">Belongs to the FliO/MopB family.</text>
</comment>
<sequence>MRRPPCFHKVWYAAVAALFFCLSGRPSLCRAEPLGEPSPDMTVALLQMIWSLLFVIALILALYALFRKRFSLTANQQNKAIQILEIRPLSGKKSLCLVEVEGKKLLLGIAENNISLLTSLGADASFAATLEQYRQQQKQPTAQPQEQSI</sequence>
<dbReference type="InterPro" id="IPR022781">
    <property type="entry name" value="Flagellar_biosynth_FliO"/>
</dbReference>
<keyword evidence="8" id="KW-0966">Cell projection</keyword>
<dbReference type="Proteomes" id="UP000229740">
    <property type="component" value="Unassembled WGS sequence"/>
</dbReference>
<dbReference type="PANTHER" id="PTHR38766">
    <property type="entry name" value="FLAGELLAR PROTEIN FLIO"/>
    <property type="match status" value="1"/>
</dbReference>
<evidence type="ECO:0000256" key="5">
    <source>
        <dbReference type="ARBA" id="ARBA00023143"/>
    </source>
</evidence>
<proteinExistence type="inferred from homology"/>
<keyword evidence="8" id="KW-0282">Flagellum</keyword>
<keyword evidence="2 7" id="KW-0812">Transmembrane</keyword>
<dbReference type="PANTHER" id="PTHR38766:SF1">
    <property type="entry name" value="FLAGELLAR PROTEIN FLIO"/>
    <property type="match status" value="1"/>
</dbReference>
<dbReference type="GO" id="GO:0005886">
    <property type="term" value="C:plasma membrane"/>
    <property type="evidence" value="ECO:0007669"/>
    <property type="project" value="UniProtKB-SubCell"/>
</dbReference>
<dbReference type="InterPro" id="IPR052205">
    <property type="entry name" value="FliO/MopB"/>
</dbReference>
<gene>
    <name evidence="8" type="primary">fliO</name>
    <name evidence="8" type="ORF">CSB45_15850</name>
</gene>
<dbReference type="Pfam" id="PF04347">
    <property type="entry name" value="FliO"/>
    <property type="match status" value="1"/>
</dbReference>
<evidence type="ECO:0000256" key="4">
    <source>
        <dbReference type="ARBA" id="ARBA00023136"/>
    </source>
</evidence>
<dbReference type="NCBIfam" id="TIGR03500">
    <property type="entry name" value="FliO_TIGR"/>
    <property type="match status" value="1"/>
</dbReference>
<keyword evidence="8" id="KW-0969">Cilium</keyword>
<evidence type="ECO:0000313" key="9">
    <source>
        <dbReference type="Proteomes" id="UP000229740"/>
    </source>
</evidence>
<dbReference type="GO" id="GO:0044781">
    <property type="term" value="P:bacterial-type flagellum organization"/>
    <property type="evidence" value="ECO:0007669"/>
    <property type="project" value="UniProtKB-UniRule"/>
</dbReference>